<keyword evidence="2" id="KW-1185">Reference proteome</keyword>
<reference evidence="2" key="1">
    <citation type="submission" date="2016-10" db="EMBL/GenBank/DDBJ databases">
        <authorList>
            <person name="Varghese N."/>
            <person name="Submissions S."/>
        </authorList>
    </citation>
    <scope>NUCLEOTIDE SEQUENCE [LARGE SCALE GENOMIC DNA]</scope>
    <source>
        <strain evidence="2">LMG 24016</strain>
    </source>
</reference>
<dbReference type="EMBL" id="FOQL01000003">
    <property type="protein sequence ID" value="SFI69572.1"/>
    <property type="molecule type" value="Genomic_DNA"/>
</dbReference>
<sequence>MAKVTINQFRGRQFGGASPFGNLSVLTYALATAANGGAVGADSAAPLAVDDKVVLGTLPAGMRLDDCTLVISTAMSATVTGSLGFEYEDGEDSAAVPQDAAYFGAGIALSSAARLRNASSKAIVTLPKTANLVLTIAGAPNAKASKVDVAVIGELLGPK</sequence>
<dbReference type="Proteomes" id="UP000243606">
    <property type="component" value="Unassembled WGS sequence"/>
</dbReference>
<evidence type="ECO:0000313" key="2">
    <source>
        <dbReference type="Proteomes" id="UP000243606"/>
    </source>
</evidence>
<name>A0A1I3KAQ6_9PSED</name>
<dbReference type="STRING" id="425504.SAMN05216206_2765"/>
<dbReference type="OrthoDB" id="6686945at2"/>
<evidence type="ECO:0000313" key="1">
    <source>
        <dbReference type="EMBL" id="SFI69572.1"/>
    </source>
</evidence>
<organism evidence="1 2">
    <name type="scientific">Pseudomonas guineae</name>
    <dbReference type="NCBI Taxonomy" id="425504"/>
    <lineage>
        <taxon>Bacteria</taxon>
        <taxon>Pseudomonadati</taxon>
        <taxon>Pseudomonadota</taxon>
        <taxon>Gammaproteobacteria</taxon>
        <taxon>Pseudomonadales</taxon>
        <taxon>Pseudomonadaceae</taxon>
        <taxon>Pseudomonas</taxon>
    </lineage>
</organism>
<gene>
    <name evidence="1" type="ORF">SAMN05216206_2765</name>
</gene>
<protein>
    <submittedName>
        <fullName evidence="1">Uncharacterized protein</fullName>
    </submittedName>
</protein>
<dbReference type="AlphaFoldDB" id="A0A1I3KAQ6"/>
<proteinExistence type="predicted"/>
<dbReference type="RefSeq" id="WP_090242840.1">
    <property type="nucleotide sequence ID" value="NZ_FOQL01000003.1"/>
</dbReference>
<accession>A0A1I3KAQ6</accession>